<evidence type="ECO:0000313" key="3">
    <source>
        <dbReference type="EMBL" id="PIN04340.1"/>
    </source>
</evidence>
<dbReference type="OrthoDB" id="6078042at2759"/>
<comment type="caution">
    <text evidence="3">The sequence shown here is derived from an EMBL/GenBank/DDBJ whole genome shotgun (WGS) entry which is preliminary data.</text>
</comment>
<protein>
    <recommendedName>
        <fullName evidence="2">TIR domain-containing protein</fullName>
    </recommendedName>
</protein>
<dbReference type="GO" id="GO:0007165">
    <property type="term" value="P:signal transduction"/>
    <property type="evidence" value="ECO:0007669"/>
    <property type="project" value="InterPro"/>
</dbReference>
<organism evidence="3 4">
    <name type="scientific">Handroanthus impetiginosus</name>
    <dbReference type="NCBI Taxonomy" id="429701"/>
    <lineage>
        <taxon>Eukaryota</taxon>
        <taxon>Viridiplantae</taxon>
        <taxon>Streptophyta</taxon>
        <taxon>Embryophyta</taxon>
        <taxon>Tracheophyta</taxon>
        <taxon>Spermatophyta</taxon>
        <taxon>Magnoliopsida</taxon>
        <taxon>eudicotyledons</taxon>
        <taxon>Gunneridae</taxon>
        <taxon>Pentapetalae</taxon>
        <taxon>asterids</taxon>
        <taxon>lamiids</taxon>
        <taxon>Lamiales</taxon>
        <taxon>Bignoniaceae</taxon>
        <taxon>Crescentiina</taxon>
        <taxon>Tabebuia alliance</taxon>
        <taxon>Handroanthus</taxon>
    </lineage>
</organism>
<dbReference type="PANTHER" id="PTHR31008:SF42">
    <property type="entry name" value="TMV RESISTANCE PROTEIN N-LIKE"/>
    <property type="match status" value="1"/>
</dbReference>
<dbReference type="PROSITE" id="PS50104">
    <property type="entry name" value="TIR"/>
    <property type="match status" value="1"/>
</dbReference>
<dbReference type="SUPFAM" id="SSF52200">
    <property type="entry name" value="Toll/Interleukin receptor TIR domain"/>
    <property type="match status" value="1"/>
</dbReference>
<accession>A0A2G9GH42</accession>
<dbReference type="SMART" id="SM00255">
    <property type="entry name" value="TIR"/>
    <property type="match status" value="1"/>
</dbReference>
<feature type="region of interest" description="Disordered" evidence="1">
    <location>
        <begin position="194"/>
        <end position="218"/>
    </location>
</feature>
<feature type="domain" description="TIR" evidence="2">
    <location>
        <begin position="31"/>
        <end position="183"/>
    </location>
</feature>
<dbReference type="AlphaFoldDB" id="A0A2G9GH42"/>
<evidence type="ECO:0000256" key="1">
    <source>
        <dbReference type="SAM" id="MobiDB-lite"/>
    </source>
</evidence>
<evidence type="ECO:0000259" key="2">
    <source>
        <dbReference type="PROSITE" id="PS50104"/>
    </source>
</evidence>
<feature type="compositionally biased region" description="Basic and acidic residues" evidence="1">
    <location>
        <begin position="202"/>
        <end position="218"/>
    </location>
</feature>
<proteinExistence type="predicted"/>
<sequence>MQRPSTAKINNIFRQFLRPAGGGIRPKIQSPPCDVFINHRGIDTRRNVAGLLYHHLRSLRLRPFLDSQNMKPGDRLEDKIGEAIRECKIGVAVFSPMYCESYFCLHELSLMMENRKKIVPIFCDVKPADLRVREYGSCPDKDVEKFRLALEEAKNTVGLTFDTLRGDWPEFLSRATDAVVKNLIELEKEESHIRNRKHKYHDHPSHLKSFSRDHHIKL</sequence>
<evidence type="ECO:0000313" key="4">
    <source>
        <dbReference type="Proteomes" id="UP000231279"/>
    </source>
</evidence>
<dbReference type="Proteomes" id="UP000231279">
    <property type="component" value="Unassembled WGS sequence"/>
</dbReference>
<dbReference type="PANTHER" id="PTHR31008">
    <property type="entry name" value="COP1-INTERACTING PROTEIN-RELATED"/>
    <property type="match status" value="1"/>
</dbReference>
<name>A0A2G9GH42_9LAMI</name>
<reference evidence="4" key="1">
    <citation type="journal article" date="2018" name="Gigascience">
        <title>Genome assembly of the Pink Ipe (Handroanthus impetiginosus, Bignoniaceae), a highly valued, ecologically keystone Neotropical timber forest tree.</title>
        <authorList>
            <person name="Silva-Junior O.B."/>
            <person name="Grattapaglia D."/>
            <person name="Novaes E."/>
            <person name="Collevatti R.G."/>
        </authorList>
    </citation>
    <scope>NUCLEOTIDE SEQUENCE [LARGE SCALE GENOMIC DNA]</scope>
    <source>
        <strain evidence="4">cv. UFG-1</strain>
    </source>
</reference>
<dbReference type="InterPro" id="IPR000157">
    <property type="entry name" value="TIR_dom"/>
</dbReference>
<keyword evidence="4" id="KW-1185">Reference proteome</keyword>
<gene>
    <name evidence="3" type="ORF">CDL12_23129</name>
</gene>
<dbReference type="Gene3D" id="3.40.50.10140">
    <property type="entry name" value="Toll/interleukin-1 receptor homology (TIR) domain"/>
    <property type="match status" value="1"/>
</dbReference>
<dbReference type="EMBL" id="NKXS01005197">
    <property type="protein sequence ID" value="PIN04340.1"/>
    <property type="molecule type" value="Genomic_DNA"/>
</dbReference>
<dbReference type="Pfam" id="PF13676">
    <property type="entry name" value="TIR_2"/>
    <property type="match status" value="1"/>
</dbReference>
<dbReference type="InterPro" id="IPR035897">
    <property type="entry name" value="Toll_tir_struct_dom_sf"/>
</dbReference>